<dbReference type="GO" id="GO:0005886">
    <property type="term" value="C:plasma membrane"/>
    <property type="evidence" value="ECO:0007669"/>
    <property type="project" value="UniProtKB-SubCell"/>
</dbReference>
<dbReference type="PANTHER" id="PTHR33406">
    <property type="entry name" value="MEMBRANE PROTEIN MJ1562-RELATED"/>
    <property type="match status" value="1"/>
</dbReference>
<dbReference type="AlphaFoldDB" id="A0A7C4LNM3"/>
<evidence type="ECO:0000256" key="5">
    <source>
        <dbReference type="ARBA" id="ARBA00023136"/>
    </source>
</evidence>
<feature type="transmembrane region" description="Helical" evidence="7">
    <location>
        <begin position="269"/>
        <end position="288"/>
    </location>
</feature>
<feature type="region of interest" description="Disordered" evidence="6">
    <location>
        <begin position="708"/>
        <end position="730"/>
    </location>
</feature>
<protein>
    <submittedName>
        <fullName evidence="9">RND family transporter</fullName>
    </submittedName>
</protein>
<accession>A0A7C4LNM3</accession>
<evidence type="ECO:0000313" key="9">
    <source>
        <dbReference type="EMBL" id="HGT40956.1"/>
    </source>
</evidence>
<dbReference type="Pfam" id="PF03176">
    <property type="entry name" value="MMPL"/>
    <property type="match status" value="2"/>
</dbReference>
<reference evidence="9" key="1">
    <citation type="journal article" date="2020" name="mSystems">
        <title>Genome- and Community-Level Interaction Insights into Carbon Utilization and Element Cycling Functions of Hydrothermarchaeota in Hydrothermal Sediment.</title>
        <authorList>
            <person name="Zhou Z."/>
            <person name="Liu Y."/>
            <person name="Xu W."/>
            <person name="Pan J."/>
            <person name="Luo Z.H."/>
            <person name="Li M."/>
        </authorList>
    </citation>
    <scope>NUCLEOTIDE SEQUENCE [LARGE SCALE GENOMIC DNA]</scope>
    <source>
        <strain evidence="9">SpSt-508</strain>
    </source>
</reference>
<comment type="caution">
    <text evidence="9">The sequence shown here is derived from an EMBL/GenBank/DDBJ whole genome shotgun (WGS) entry which is preliminary data.</text>
</comment>
<feature type="transmembrane region" description="Helical" evidence="7">
    <location>
        <begin position="356"/>
        <end position="377"/>
    </location>
</feature>
<dbReference type="SUPFAM" id="SSF82866">
    <property type="entry name" value="Multidrug efflux transporter AcrB transmembrane domain"/>
    <property type="match status" value="2"/>
</dbReference>
<dbReference type="PROSITE" id="PS50156">
    <property type="entry name" value="SSD"/>
    <property type="match status" value="1"/>
</dbReference>
<dbReference type="Gene3D" id="1.20.1640.10">
    <property type="entry name" value="Multidrug efflux transporter AcrB transmembrane domain"/>
    <property type="match status" value="2"/>
</dbReference>
<evidence type="ECO:0000256" key="2">
    <source>
        <dbReference type="ARBA" id="ARBA00022475"/>
    </source>
</evidence>
<keyword evidence="2" id="KW-1003">Cell membrane</keyword>
<evidence type="ECO:0000256" key="4">
    <source>
        <dbReference type="ARBA" id="ARBA00022989"/>
    </source>
</evidence>
<organism evidence="9">
    <name type="scientific">Schlesneria paludicola</name>
    <dbReference type="NCBI Taxonomy" id="360056"/>
    <lineage>
        <taxon>Bacteria</taxon>
        <taxon>Pseudomonadati</taxon>
        <taxon>Planctomycetota</taxon>
        <taxon>Planctomycetia</taxon>
        <taxon>Planctomycetales</taxon>
        <taxon>Planctomycetaceae</taxon>
        <taxon>Schlesneria</taxon>
    </lineage>
</organism>
<name>A0A7C4LNM3_9PLAN</name>
<feature type="transmembrane region" description="Helical" evidence="7">
    <location>
        <begin position="175"/>
        <end position="192"/>
    </location>
</feature>
<feature type="transmembrane region" description="Helical" evidence="7">
    <location>
        <begin position="671"/>
        <end position="697"/>
    </location>
</feature>
<evidence type="ECO:0000256" key="7">
    <source>
        <dbReference type="SAM" id="Phobius"/>
    </source>
</evidence>
<evidence type="ECO:0000256" key="1">
    <source>
        <dbReference type="ARBA" id="ARBA00004651"/>
    </source>
</evidence>
<sequence length="730" mass="79788">MCLVGWPVSRRLQFDQSIESLYAPSNPRLQAFVRSKAIFGGDEFLIFAYREARLFQADDRLTEEAQQRLERLAEQVAALPGVDPSTIQHLGTALRVPYGRSRIRQFMEGVLVGADGQTVAVAARLLAEGASATPRRETFRQARALAAAHHPPAVVVGEPIQVHDMFRYVEEDGSTLGLWSTALLMTIIFLLFRSVRWMVLPLAVVQAALIWTKALLVWSGMQLSMVSSMLDSLVTIIAIATVTHVTVRFREQSTHADRETALRETLRQLSVPVFWTVITTAAGFAALLSSRITPVASFGLMMALATLLVLVAAALMVPGMVLLGAKTLVPAVAPAEQPLTATLGRLTEWVARRPTIVAASMALFSALCSVGLFRLHVETDFSKNFRAHSPLVQALNLFETHLGGAGTWEVNFPAPHELTDDYLEQVEALTDELRKLQERTTPDRLTKVVSLTDGLSLIPKDLFFARVPLSTRLLLLDRIQPDFLRSLYNAEAGRMRIVLRAAERQPADTKLKLIEDVERLARARFPGAEATGLFVLLAYLIESLMADQLTSSLIAATAIVLFMTIAQRSVWLGLALILPNLFPIVLVVGSMGLVGMKINIATAMIASVSMGLTIDSSIHYLAGYRAARRAGKSFPEAIKRTHQGVGLALVFANVALVVGFTVLTLSHFVPLIYFGVLVSVAMLGGLIGNLVLLPLILRWLDRGPPEHADLEPVRAQPAAATDTKDEGRSR</sequence>
<feature type="domain" description="SSD" evidence="8">
    <location>
        <begin position="571"/>
        <end position="699"/>
    </location>
</feature>
<evidence type="ECO:0000256" key="3">
    <source>
        <dbReference type="ARBA" id="ARBA00022692"/>
    </source>
</evidence>
<feature type="transmembrane region" description="Helical" evidence="7">
    <location>
        <begin position="198"/>
        <end position="218"/>
    </location>
</feature>
<evidence type="ECO:0000259" key="8">
    <source>
        <dbReference type="PROSITE" id="PS50156"/>
    </source>
</evidence>
<dbReference type="InterPro" id="IPR000731">
    <property type="entry name" value="SSD"/>
</dbReference>
<dbReference type="EMBL" id="DSVQ01000019">
    <property type="protein sequence ID" value="HGT40956.1"/>
    <property type="molecule type" value="Genomic_DNA"/>
</dbReference>
<evidence type="ECO:0000256" key="6">
    <source>
        <dbReference type="SAM" id="MobiDB-lite"/>
    </source>
</evidence>
<keyword evidence="3 7" id="KW-0812">Transmembrane</keyword>
<feature type="transmembrane region" description="Helical" evidence="7">
    <location>
        <begin position="644"/>
        <end position="665"/>
    </location>
</feature>
<keyword evidence="5 7" id="KW-0472">Membrane</keyword>
<feature type="transmembrane region" description="Helical" evidence="7">
    <location>
        <begin position="573"/>
        <end position="594"/>
    </location>
</feature>
<comment type="subcellular location">
    <subcellularLocation>
        <location evidence="1">Cell membrane</location>
        <topology evidence="1">Multi-pass membrane protein</topology>
    </subcellularLocation>
</comment>
<proteinExistence type="predicted"/>
<keyword evidence="4 7" id="KW-1133">Transmembrane helix</keyword>
<dbReference type="PANTHER" id="PTHR33406:SF12">
    <property type="entry name" value="BLR2997 PROTEIN"/>
    <property type="match status" value="1"/>
</dbReference>
<feature type="transmembrane region" description="Helical" evidence="7">
    <location>
        <begin position="300"/>
        <end position="323"/>
    </location>
</feature>
<feature type="transmembrane region" description="Helical" evidence="7">
    <location>
        <begin position="600"/>
        <end position="623"/>
    </location>
</feature>
<dbReference type="InterPro" id="IPR004869">
    <property type="entry name" value="MMPL_dom"/>
</dbReference>
<gene>
    <name evidence="9" type="ORF">ENS64_17055</name>
</gene>
<dbReference type="InterPro" id="IPR050545">
    <property type="entry name" value="Mycobact_MmpL"/>
</dbReference>